<dbReference type="SUPFAM" id="SSF54211">
    <property type="entry name" value="Ribosomal protein S5 domain 2-like"/>
    <property type="match status" value="1"/>
</dbReference>
<dbReference type="Pfam" id="PF01138">
    <property type="entry name" value="RNase_PH"/>
    <property type="match status" value="1"/>
</dbReference>
<dbReference type="InterPro" id="IPR036345">
    <property type="entry name" value="ExoRNase_PH_dom2_sf"/>
</dbReference>
<dbReference type="GO" id="GO:0071035">
    <property type="term" value="P:nuclear polyadenylation-dependent rRNA catabolic process"/>
    <property type="evidence" value="ECO:0007669"/>
    <property type="project" value="TreeGrafter"/>
</dbReference>
<comment type="similarity">
    <text evidence="3">Belongs to the RNase PH family.</text>
</comment>
<gene>
    <name evidence="9" type="ORF">FDP41_012753</name>
</gene>
<dbReference type="GO" id="GO:0034475">
    <property type="term" value="P:U4 snRNA 3'-end processing"/>
    <property type="evidence" value="ECO:0007669"/>
    <property type="project" value="TreeGrafter"/>
</dbReference>
<dbReference type="InterPro" id="IPR027408">
    <property type="entry name" value="PNPase/RNase_PH_dom_sf"/>
</dbReference>
<dbReference type="OrthoDB" id="272245at2759"/>
<name>A0A6A5C666_NAEFO</name>
<dbReference type="GO" id="GO:0016075">
    <property type="term" value="P:rRNA catabolic process"/>
    <property type="evidence" value="ECO:0007669"/>
    <property type="project" value="TreeGrafter"/>
</dbReference>
<dbReference type="GO" id="GO:0035925">
    <property type="term" value="F:mRNA 3'-UTR AU-rich region binding"/>
    <property type="evidence" value="ECO:0007669"/>
    <property type="project" value="TreeGrafter"/>
</dbReference>
<dbReference type="GO" id="GO:0034473">
    <property type="term" value="P:U1 snRNA 3'-end processing"/>
    <property type="evidence" value="ECO:0007669"/>
    <property type="project" value="TreeGrafter"/>
</dbReference>
<dbReference type="Proteomes" id="UP000444721">
    <property type="component" value="Unassembled WGS sequence"/>
</dbReference>
<protein>
    <recommendedName>
        <fullName evidence="6">Ribosomal RNA-processing protein 42</fullName>
    </recommendedName>
</protein>
<keyword evidence="10" id="KW-1185">Reference proteome</keyword>
<dbReference type="GO" id="GO:0071028">
    <property type="term" value="P:nuclear mRNA surveillance"/>
    <property type="evidence" value="ECO:0007669"/>
    <property type="project" value="TreeGrafter"/>
</dbReference>
<dbReference type="InterPro" id="IPR015847">
    <property type="entry name" value="ExoRNase_PH_dom2"/>
</dbReference>
<dbReference type="OMA" id="YNTRIPK"/>
<dbReference type="InterPro" id="IPR001247">
    <property type="entry name" value="ExoRNase_PH_dom1"/>
</dbReference>
<evidence type="ECO:0000313" key="9">
    <source>
        <dbReference type="EMBL" id="KAF0980965.1"/>
    </source>
</evidence>
<evidence type="ECO:0000259" key="8">
    <source>
        <dbReference type="Pfam" id="PF03725"/>
    </source>
</evidence>
<organism evidence="9 10">
    <name type="scientific">Naegleria fowleri</name>
    <name type="common">Brain eating amoeba</name>
    <dbReference type="NCBI Taxonomy" id="5763"/>
    <lineage>
        <taxon>Eukaryota</taxon>
        <taxon>Discoba</taxon>
        <taxon>Heterolobosea</taxon>
        <taxon>Tetramitia</taxon>
        <taxon>Eutetramitia</taxon>
        <taxon>Vahlkampfiidae</taxon>
        <taxon>Naegleria</taxon>
    </lineage>
</organism>
<evidence type="ECO:0000256" key="4">
    <source>
        <dbReference type="ARBA" id="ARBA00022490"/>
    </source>
</evidence>
<evidence type="ECO:0000256" key="3">
    <source>
        <dbReference type="ARBA" id="ARBA00006678"/>
    </source>
</evidence>
<dbReference type="GeneID" id="68119968"/>
<reference evidence="9 10" key="1">
    <citation type="journal article" date="2019" name="Sci. Rep.">
        <title>Nanopore sequencing improves the draft genome of the human pathogenic amoeba Naegleria fowleri.</title>
        <authorList>
            <person name="Liechti N."/>
            <person name="Schurch N."/>
            <person name="Bruggmann R."/>
            <person name="Wittwer M."/>
        </authorList>
    </citation>
    <scope>NUCLEOTIDE SEQUENCE [LARGE SCALE GENOMIC DNA]</scope>
    <source>
        <strain evidence="9 10">ATCC 30894</strain>
    </source>
</reference>
<evidence type="ECO:0000259" key="7">
    <source>
        <dbReference type="Pfam" id="PF01138"/>
    </source>
</evidence>
<dbReference type="RefSeq" id="XP_044565678.1">
    <property type="nucleotide sequence ID" value="XM_044703307.1"/>
</dbReference>
<dbReference type="PANTHER" id="PTHR11097">
    <property type="entry name" value="EXOSOME COMPLEX EXONUCLEASE RIBOSOMAL RNA PROCESSING PROTEIN"/>
    <property type="match status" value="1"/>
</dbReference>
<dbReference type="GO" id="GO:0034476">
    <property type="term" value="P:U5 snRNA 3'-end processing"/>
    <property type="evidence" value="ECO:0007669"/>
    <property type="project" value="TreeGrafter"/>
</dbReference>
<proteinExistence type="inferred from homology"/>
<keyword evidence="4" id="KW-0963">Cytoplasm</keyword>
<evidence type="ECO:0000313" key="10">
    <source>
        <dbReference type="Proteomes" id="UP000444721"/>
    </source>
</evidence>
<dbReference type="GO" id="GO:0000467">
    <property type="term" value="P:exonucleolytic trimming to generate mature 3'-end of 5.8S rRNA from tricistronic rRNA transcript (SSU-rRNA, 5.8S rRNA, LSU-rRNA)"/>
    <property type="evidence" value="ECO:0007669"/>
    <property type="project" value="TreeGrafter"/>
</dbReference>
<sequence length="289" mass="32307">MLKLSQTEKQFIIDGVEQNLRNDGRARLDYRDFSLETGIVSQTNGSARVKLANHTDVLVGVKVEIGEVDPDFPDQGRLEVHVECSPSASYEFEGRGAEEINAQLISTLRNQLKNSFAMDWTKLCIVKGRQCWILYVDCIVLDSAGNLFDALAIATRAALYNTRIPKIEVIEISPTETEFELSDDQHEYTRIDCSNIPISVTLGRIGSKFIVDPSLEEEECISTRMTVSVNKKGNICSIKKSGKHTGINPSELTKMLQTARKIGTTVLDELDKLLEKEEKVTVKQGFFTD</sequence>
<dbReference type="GO" id="GO:0005730">
    <property type="term" value="C:nucleolus"/>
    <property type="evidence" value="ECO:0007669"/>
    <property type="project" value="UniProtKB-SubCell"/>
</dbReference>
<dbReference type="GO" id="GO:0000176">
    <property type="term" value="C:nuclear exosome (RNase complex)"/>
    <property type="evidence" value="ECO:0007669"/>
    <property type="project" value="TreeGrafter"/>
</dbReference>
<comment type="subcellular location">
    <subcellularLocation>
        <location evidence="1">Cytoplasm</location>
    </subcellularLocation>
    <subcellularLocation>
        <location evidence="2">Nucleus</location>
        <location evidence="2">Nucleolus</location>
    </subcellularLocation>
</comment>
<evidence type="ECO:0000256" key="5">
    <source>
        <dbReference type="ARBA" id="ARBA00022835"/>
    </source>
</evidence>
<dbReference type="PANTHER" id="PTHR11097:SF8">
    <property type="entry name" value="EXOSOME COMPLEX COMPONENT RRP42"/>
    <property type="match status" value="1"/>
</dbReference>
<dbReference type="GO" id="GO:0000177">
    <property type="term" value="C:cytoplasmic exosome (RNase complex)"/>
    <property type="evidence" value="ECO:0007669"/>
    <property type="project" value="TreeGrafter"/>
</dbReference>
<dbReference type="VEuPathDB" id="AmoebaDB:FDP41_012753"/>
<dbReference type="GO" id="GO:0071038">
    <property type="term" value="P:TRAMP-dependent tRNA surveillance pathway"/>
    <property type="evidence" value="ECO:0007669"/>
    <property type="project" value="TreeGrafter"/>
</dbReference>
<evidence type="ECO:0000256" key="1">
    <source>
        <dbReference type="ARBA" id="ARBA00004496"/>
    </source>
</evidence>
<dbReference type="VEuPathDB" id="AmoebaDB:NfTy_037000"/>
<dbReference type="InterPro" id="IPR050590">
    <property type="entry name" value="Exosome_comp_Rrp42_subfam"/>
</dbReference>
<dbReference type="Gene3D" id="3.30.230.70">
    <property type="entry name" value="GHMP Kinase, N-terminal domain"/>
    <property type="match status" value="1"/>
</dbReference>
<dbReference type="InterPro" id="IPR020568">
    <property type="entry name" value="Ribosomal_Su5_D2-typ_SF"/>
</dbReference>
<keyword evidence="5" id="KW-0271">Exosome</keyword>
<dbReference type="SUPFAM" id="SSF55666">
    <property type="entry name" value="Ribonuclease PH domain 2-like"/>
    <property type="match status" value="1"/>
</dbReference>
<evidence type="ECO:0000256" key="2">
    <source>
        <dbReference type="ARBA" id="ARBA00004604"/>
    </source>
</evidence>
<dbReference type="AlphaFoldDB" id="A0A6A5C666"/>
<evidence type="ECO:0000256" key="6">
    <source>
        <dbReference type="ARBA" id="ARBA00042523"/>
    </source>
</evidence>
<comment type="caution">
    <text evidence="9">The sequence shown here is derived from an EMBL/GenBank/DDBJ whole genome shotgun (WGS) entry which is preliminary data.</text>
</comment>
<dbReference type="EMBL" id="VFQX01000016">
    <property type="protein sequence ID" value="KAF0980965.1"/>
    <property type="molecule type" value="Genomic_DNA"/>
</dbReference>
<feature type="domain" description="Exoribonuclease phosphorolytic" evidence="7">
    <location>
        <begin position="30"/>
        <end position="165"/>
    </location>
</feature>
<accession>A0A6A5C666</accession>
<dbReference type="Pfam" id="PF03725">
    <property type="entry name" value="RNase_PH_C"/>
    <property type="match status" value="1"/>
</dbReference>
<dbReference type="VEuPathDB" id="AmoebaDB:NF0038200"/>
<dbReference type="CDD" id="cd11367">
    <property type="entry name" value="RNase_PH_RRP42"/>
    <property type="match status" value="1"/>
</dbReference>
<feature type="domain" description="Exoribonuclease phosphorolytic" evidence="8">
    <location>
        <begin position="195"/>
        <end position="261"/>
    </location>
</feature>